<name>A0ABU5I6F2_9HYPH</name>
<dbReference type="Pfam" id="PF01292">
    <property type="entry name" value="Ni_hydr_CYTB"/>
    <property type="match status" value="1"/>
</dbReference>
<organism evidence="15 16">
    <name type="scientific">Fulvimarina uroteuthidis</name>
    <dbReference type="NCBI Taxonomy" id="3098149"/>
    <lineage>
        <taxon>Bacteria</taxon>
        <taxon>Pseudomonadati</taxon>
        <taxon>Pseudomonadota</taxon>
        <taxon>Alphaproteobacteria</taxon>
        <taxon>Hyphomicrobiales</taxon>
        <taxon>Aurantimonadaceae</taxon>
        <taxon>Fulvimarina</taxon>
    </lineage>
</organism>
<evidence type="ECO:0000256" key="7">
    <source>
        <dbReference type="ARBA" id="ARBA00022723"/>
    </source>
</evidence>
<gene>
    <name evidence="15" type="ORF">U0C82_16110</name>
</gene>
<dbReference type="PANTHER" id="PTHR30529:SF7">
    <property type="entry name" value="CYTOCHROME B561 BACTERIAL_NI-HYDROGENASE DOMAIN-CONTAINING PROTEIN"/>
    <property type="match status" value="1"/>
</dbReference>
<dbReference type="Proteomes" id="UP001294412">
    <property type="component" value="Unassembled WGS sequence"/>
</dbReference>
<keyword evidence="6 13" id="KW-0812">Transmembrane</keyword>
<evidence type="ECO:0000256" key="9">
    <source>
        <dbReference type="ARBA" id="ARBA00022989"/>
    </source>
</evidence>
<dbReference type="InterPro" id="IPR052168">
    <property type="entry name" value="Cytochrome_b561_oxidase"/>
</dbReference>
<proteinExistence type="inferred from homology"/>
<dbReference type="EMBL" id="JAXLPB010000005">
    <property type="protein sequence ID" value="MDY8110667.1"/>
    <property type="molecule type" value="Genomic_DNA"/>
</dbReference>
<evidence type="ECO:0000313" key="16">
    <source>
        <dbReference type="Proteomes" id="UP001294412"/>
    </source>
</evidence>
<evidence type="ECO:0000256" key="6">
    <source>
        <dbReference type="ARBA" id="ARBA00022692"/>
    </source>
</evidence>
<feature type="transmembrane region" description="Helical" evidence="13">
    <location>
        <begin position="100"/>
        <end position="119"/>
    </location>
</feature>
<dbReference type="InterPro" id="IPR011577">
    <property type="entry name" value="Cyt_b561_bac/Ni-Hgenase"/>
</dbReference>
<evidence type="ECO:0000259" key="14">
    <source>
        <dbReference type="Pfam" id="PF01292"/>
    </source>
</evidence>
<evidence type="ECO:0000256" key="8">
    <source>
        <dbReference type="ARBA" id="ARBA00022982"/>
    </source>
</evidence>
<comment type="subcellular location">
    <subcellularLocation>
        <location evidence="2">Cell membrane</location>
        <topology evidence="2">Multi-pass membrane protein</topology>
    </subcellularLocation>
</comment>
<keyword evidence="8" id="KW-0249">Electron transport</keyword>
<evidence type="ECO:0000313" key="15">
    <source>
        <dbReference type="EMBL" id="MDY8110667.1"/>
    </source>
</evidence>
<evidence type="ECO:0000256" key="11">
    <source>
        <dbReference type="ARBA" id="ARBA00023136"/>
    </source>
</evidence>
<feature type="transmembrane region" description="Helical" evidence="13">
    <location>
        <begin position="58"/>
        <end position="79"/>
    </location>
</feature>
<keyword evidence="11 13" id="KW-0472">Membrane</keyword>
<protein>
    <submittedName>
        <fullName evidence="15">Cytochrome b</fullName>
    </submittedName>
</protein>
<evidence type="ECO:0000256" key="4">
    <source>
        <dbReference type="ARBA" id="ARBA00022475"/>
    </source>
</evidence>
<keyword evidence="10" id="KW-0408">Iron</keyword>
<keyword evidence="4" id="KW-1003">Cell membrane</keyword>
<keyword evidence="16" id="KW-1185">Reference proteome</keyword>
<dbReference type="Gene3D" id="1.20.950.20">
    <property type="entry name" value="Transmembrane di-heme cytochromes, Chain C"/>
    <property type="match status" value="1"/>
</dbReference>
<comment type="similarity">
    <text evidence="12">Belongs to the cytochrome b561 family.</text>
</comment>
<reference evidence="15 16" key="1">
    <citation type="submission" date="2023-12" db="EMBL/GenBank/DDBJ databases">
        <title>Description of Novel Strain Fulvimarina sp. 2208YS6-2-32 isolated from Uroteuthis (Photololigo) edulis.</title>
        <authorList>
            <person name="Park J.-S."/>
        </authorList>
    </citation>
    <scope>NUCLEOTIDE SEQUENCE [LARGE SCALE GENOMIC DNA]</scope>
    <source>
        <strain evidence="15 16">2208YS6-2-32</strain>
    </source>
</reference>
<evidence type="ECO:0000256" key="13">
    <source>
        <dbReference type="SAM" id="Phobius"/>
    </source>
</evidence>
<keyword evidence="9 13" id="KW-1133">Transmembrane helix</keyword>
<feature type="domain" description="Cytochrome b561 bacterial/Ni-hydrogenase" evidence="14">
    <location>
        <begin position="18"/>
        <end position="186"/>
    </location>
</feature>
<comment type="cofactor">
    <cofactor evidence="1">
        <name>heme b</name>
        <dbReference type="ChEBI" id="CHEBI:60344"/>
    </cofactor>
</comment>
<feature type="transmembrane region" description="Helical" evidence="13">
    <location>
        <begin position="153"/>
        <end position="170"/>
    </location>
</feature>
<keyword evidence="3" id="KW-0813">Transport</keyword>
<evidence type="ECO:0000256" key="2">
    <source>
        <dbReference type="ARBA" id="ARBA00004651"/>
    </source>
</evidence>
<dbReference type="SUPFAM" id="SSF81342">
    <property type="entry name" value="Transmembrane di-heme cytochromes"/>
    <property type="match status" value="1"/>
</dbReference>
<keyword evidence="7" id="KW-0479">Metal-binding</keyword>
<accession>A0ABU5I6F2</accession>
<dbReference type="PANTHER" id="PTHR30529">
    <property type="entry name" value="CYTOCHROME B561"/>
    <property type="match status" value="1"/>
</dbReference>
<comment type="caution">
    <text evidence="15">The sequence shown here is derived from an EMBL/GenBank/DDBJ whole genome shotgun (WGS) entry which is preliminary data.</text>
</comment>
<dbReference type="RefSeq" id="WP_322188432.1">
    <property type="nucleotide sequence ID" value="NZ_JAXLPB010000005.1"/>
</dbReference>
<evidence type="ECO:0000256" key="1">
    <source>
        <dbReference type="ARBA" id="ARBA00001970"/>
    </source>
</evidence>
<evidence type="ECO:0000256" key="12">
    <source>
        <dbReference type="ARBA" id="ARBA00037975"/>
    </source>
</evidence>
<evidence type="ECO:0000256" key="10">
    <source>
        <dbReference type="ARBA" id="ARBA00023004"/>
    </source>
</evidence>
<feature type="transmembrane region" description="Helical" evidence="13">
    <location>
        <begin position="24"/>
        <end position="46"/>
    </location>
</feature>
<keyword evidence="5" id="KW-0349">Heme</keyword>
<sequence>MATPRSFDTRIMDHPGGYGLVSRFFHWLVVLLMLNQIVSALARHWFDDTPFGDAMFSLHVPVGVTILIVTIARIAWALANSAKRPAHGEGLEKLAGYGHGAIYALLVLVPTLAILRNYGSGRGWSIFGLQIFDQTGAEIGWLTALGSAFHGELGYVLFAVIVGHAAMAIIHDRILYQNILARMTTGRGQI</sequence>
<dbReference type="InterPro" id="IPR016174">
    <property type="entry name" value="Di-haem_cyt_TM"/>
</dbReference>
<evidence type="ECO:0000256" key="3">
    <source>
        <dbReference type="ARBA" id="ARBA00022448"/>
    </source>
</evidence>
<evidence type="ECO:0000256" key="5">
    <source>
        <dbReference type="ARBA" id="ARBA00022617"/>
    </source>
</evidence>